<evidence type="ECO:0000313" key="2">
    <source>
        <dbReference type="Proteomes" id="UP000818266"/>
    </source>
</evidence>
<dbReference type="RefSeq" id="WP_152583158.1">
    <property type="nucleotide sequence ID" value="NZ_VIKT02000005.1"/>
</dbReference>
<reference evidence="1 2" key="2">
    <citation type="submission" date="2020-03" db="EMBL/GenBank/DDBJ databases">
        <title>Chryseoglobus sp. isolated from a deep-sea seamount.</title>
        <authorList>
            <person name="Zhang D.-C."/>
        </authorList>
    </citation>
    <scope>NUCLEOTIDE SEQUENCE [LARGE SCALE GENOMIC DNA]</scope>
    <source>
        <strain evidence="1 2">KN1116</strain>
    </source>
</reference>
<keyword evidence="2" id="KW-1185">Reference proteome</keyword>
<accession>A0A9E5JNX8</accession>
<name>A0A9E5JNX8_9MICO</name>
<gene>
    <name evidence="1" type="ORF">FK219_004060</name>
</gene>
<proteinExistence type="predicted"/>
<evidence type="ECO:0008006" key="3">
    <source>
        <dbReference type="Google" id="ProtNLM"/>
    </source>
</evidence>
<organism evidence="1 2">
    <name type="scientific">Microcella pacifica</name>
    <dbReference type="NCBI Taxonomy" id="2591847"/>
    <lineage>
        <taxon>Bacteria</taxon>
        <taxon>Bacillati</taxon>
        <taxon>Actinomycetota</taxon>
        <taxon>Actinomycetes</taxon>
        <taxon>Micrococcales</taxon>
        <taxon>Microbacteriaceae</taxon>
        <taxon>Microcella</taxon>
    </lineage>
</organism>
<comment type="caution">
    <text evidence="1">The sequence shown here is derived from an EMBL/GenBank/DDBJ whole genome shotgun (WGS) entry which is preliminary data.</text>
</comment>
<dbReference type="OrthoDB" id="5244605at2"/>
<protein>
    <recommendedName>
        <fullName evidence="3">EcsC protein family protein</fullName>
    </recommendedName>
</protein>
<evidence type="ECO:0000313" key="1">
    <source>
        <dbReference type="EMBL" id="NHF62421.1"/>
    </source>
</evidence>
<dbReference type="Proteomes" id="UP000818266">
    <property type="component" value="Unassembled WGS sequence"/>
</dbReference>
<sequence>MSLVPHDDEPRAHADPALIRGLRAAMSAQRPAVLAHIRSIRRQHPAASPEQVVRILEKRFLTSVTLSGAGSGGASVIPGVGTAITLTVIGAETVLFFEMTALFAQSVAEIHGIVVDDEERAHTLVMALLLGGPGKELLEQFLRQAGTRSGDRVEYWGETITATMPKAVTSYLNRALREQLAKRFAVAQGAGMAGRFIPFGIGAVIGGTSNRIIGGRVVTAARQAFGPAPLAWVAELEAISPRPERRLRLPGHRGGQTRS</sequence>
<dbReference type="EMBL" id="VIKT02000005">
    <property type="protein sequence ID" value="NHF62421.1"/>
    <property type="molecule type" value="Genomic_DNA"/>
</dbReference>
<reference evidence="1 2" key="1">
    <citation type="submission" date="2019-06" db="EMBL/GenBank/DDBJ databases">
        <authorList>
            <person name="De-Chao Zhang Q."/>
        </authorList>
    </citation>
    <scope>NUCLEOTIDE SEQUENCE [LARGE SCALE GENOMIC DNA]</scope>
    <source>
        <strain evidence="1 2">KN1116</strain>
    </source>
</reference>
<dbReference type="AlphaFoldDB" id="A0A9E5JNX8"/>